<keyword evidence="2" id="KW-0378">Hydrolase</keyword>
<dbReference type="GO" id="GO:0005829">
    <property type="term" value="C:cytosol"/>
    <property type="evidence" value="ECO:0007669"/>
    <property type="project" value="TreeGrafter"/>
</dbReference>
<dbReference type="SUPFAM" id="SSF56784">
    <property type="entry name" value="HAD-like"/>
    <property type="match status" value="1"/>
</dbReference>
<comment type="caution">
    <text evidence="5">The sequence shown here is derived from an EMBL/GenBank/DDBJ whole genome shotgun (WGS) entry which is preliminary data.</text>
</comment>
<dbReference type="EMBL" id="PDTV01000004">
    <property type="protein sequence ID" value="PIE83593.1"/>
    <property type="molecule type" value="Genomic_DNA"/>
</dbReference>
<dbReference type="GO" id="GO:0046872">
    <property type="term" value="F:metal ion binding"/>
    <property type="evidence" value="ECO:0007669"/>
    <property type="project" value="UniProtKB-KW"/>
</dbReference>
<dbReference type="InterPro" id="IPR041492">
    <property type="entry name" value="HAD_2"/>
</dbReference>
<dbReference type="PANTHER" id="PTHR43434:SF23">
    <property type="entry name" value="PHOSPHOGLYCOLATE PHOSPHATASE"/>
    <property type="match status" value="1"/>
</dbReference>
<dbReference type="SFLD" id="SFLDS00003">
    <property type="entry name" value="Haloacid_Dehalogenase"/>
    <property type="match status" value="1"/>
</dbReference>
<keyword evidence="4" id="KW-0119">Carbohydrate metabolism</keyword>
<sequence length="229" mass="24819">MSTSSNGCVLFDLDGTLLDTAPDMVAALNQLRRKCHLEALPLDTIRPTVSHGSPGMLQASFGLSPDDPLYDEMNTRFLDIYRHAIAVNTVLFPGMAEVLTHLEAANIRWGVVTNKPGGLAEPLLKALDLWSRAACVVSGDTLNTRKPDPEPLLYACKQIGAHPARSLYVGDAERDIQAGNRAGMTTLVAGFGYLGIEDQPHAWNAHGFLEQPAALLGWLDITQSTTDHY</sequence>
<evidence type="ECO:0000256" key="4">
    <source>
        <dbReference type="ARBA" id="ARBA00023277"/>
    </source>
</evidence>
<accession>A0A2G6PGA1</accession>
<dbReference type="InterPro" id="IPR036412">
    <property type="entry name" value="HAD-like_sf"/>
</dbReference>
<dbReference type="Gene3D" id="1.10.150.240">
    <property type="entry name" value="Putative phosphatase, domain 2"/>
    <property type="match status" value="1"/>
</dbReference>
<dbReference type="NCBIfam" id="TIGR01509">
    <property type="entry name" value="HAD-SF-IA-v3"/>
    <property type="match status" value="1"/>
</dbReference>
<dbReference type="Proteomes" id="UP000229278">
    <property type="component" value="Unassembled WGS sequence"/>
</dbReference>
<dbReference type="SFLD" id="SFLDG01129">
    <property type="entry name" value="C1.5:_HAD__Beta-PGM__Phosphata"/>
    <property type="match status" value="1"/>
</dbReference>
<dbReference type="NCBIfam" id="TIGR01549">
    <property type="entry name" value="HAD-SF-IA-v1"/>
    <property type="match status" value="1"/>
</dbReference>
<dbReference type="InterPro" id="IPR050155">
    <property type="entry name" value="HAD-like_hydrolase_sf"/>
</dbReference>
<dbReference type="InterPro" id="IPR023214">
    <property type="entry name" value="HAD_sf"/>
</dbReference>
<keyword evidence="3" id="KW-0460">Magnesium</keyword>
<keyword evidence="1" id="KW-0479">Metal-binding</keyword>
<evidence type="ECO:0000313" key="5">
    <source>
        <dbReference type="EMBL" id="PIE83593.1"/>
    </source>
</evidence>
<evidence type="ECO:0000256" key="3">
    <source>
        <dbReference type="ARBA" id="ARBA00022842"/>
    </source>
</evidence>
<dbReference type="FunFam" id="3.40.50.1000:FF:000022">
    <property type="entry name" value="Phosphoglycolate phosphatase"/>
    <property type="match status" value="1"/>
</dbReference>
<evidence type="ECO:0000256" key="2">
    <source>
        <dbReference type="ARBA" id="ARBA00022801"/>
    </source>
</evidence>
<gene>
    <name evidence="5" type="primary">gph</name>
    <name evidence="5" type="ORF">CSA09_01755</name>
</gene>
<dbReference type="GO" id="GO:0006281">
    <property type="term" value="P:DNA repair"/>
    <property type="evidence" value="ECO:0007669"/>
    <property type="project" value="TreeGrafter"/>
</dbReference>
<evidence type="ECO:0000313" key="6">
    <source>
        <dbReference type="Proteomes" id="UP000229278"/>
    </source>
</evidence>
<dbReference type="GO" id="GO:0008967">
    <property type="term" value="F:phosphoglycolate phosphatase activity"/>
    <property type="evidence" value="ECO:0007669"/>
    <property type="project" value="TreeGrafter"/>
</dbReference>
<dbReference type="PANTHER" id="PTHR43434">
    <property type="entry name" value="PHOSPHOGLYCOLATE PHOSPHATASE"/>
    <property type="match status" value="1"/>
</dbReference>
<dbReference type="Pfam" id="PF13419">
    <property type="entry name" value="HAD_2"/>
    <property type="match status" value="1"/>
</dbReference>
<evidence type="ECO:0000256" key="1">
    <source>
        <dbReference type="ARBA" id="ARBA00022723"/>
    </source>
</evidence>
<proteinExistence type="predicted"/>
<reference evidence="5 6" key="1">
    <citation type="submission" date="2017-10" db="EMBL/GenBank/DDBJ databases">
        <title>Novel microbial diversity and functional potential in the marine mammal oral microbiome.</title>
        <authorList>
            <person name="Dudek N.K."/>
            <person name="Sun C.L."/>
            <person name="Burstein D."/>
            <person name="Kantor R.S."/>
            <person name="Aliaga Goltsman D.S."/>
            <person name="Bik E.M."/>
            <person name="Thomas B.C."/>
            <person name="Banfield J.F."/>
            <person name="Relman D.A."/>
        </authorList>
    </citation>
    <scope>NUCLEOTIDE SEQUENCE [LARGE SCALE GENOMIC DNA]</scope>
    <source>
        <strain evidence="5">DOLJORAL78_50_517</strain>
    </source>
</reference>
<dbReference type="Gene3D" id="3.40.50.1000">
    <property type="entry name" value="HAD superfamily/HAD-like"/>
    <property type="match status" value="1"/>
</dbReference>
<protein>
    <submittedName>
        <fullName evidence="5">Phosphoglycolate phosphatase</fullName>
    </submittedName>
</protein>
<organism evidence="5 6">
    <name type="scientific">Candidatus Contendibacter odensensis</name>
    <dbReference type="NCBI Taxonomy" id="1400860"/>
    <lineage>
        <taxon>Bacteria</taxon>
        <taxon>Pseudomonadati</taxon>
        <taxon>Pseudomonadota</taxon>
        <taxon>Gammaproteobacteria</taxon>
        <taxon>Candidatus Competibacteraceae</taxon>
        <taxon>Candidatus Contendibacter</taxon>
    </lineage>
</organism>
<dbReference type="InterPro" id="IPR006439">
    <property type="entry name" value="HAD-SF_hydro_IA"/>
</dbReference>
<dbReference type="InterPro" id="IPR023198">
    <property type="entry name" value="PGP-like_dom2"/>
</dbReference>
<dbReference type="AlphaFoldDB" id="A0A2G6PGA1"/>
<name>A0A2G6PGA1_9GAMM</name>